<evidence type="ECO:0000256" key="5">
    <source>
        <dbReference type="ARBA" id="ARBA00022741"/>
    </source>
</evidence>
<evidence type="ECO:0000256" key="6">
    <source>
        <dbReference type="ARBA" id="ARBA00022840"/>
    </source>
</evidence>
<dbReference type="InterPro" id="IPR033730">
    <property type="entry name" value="ProRS_core_prok"/>
</dbReference>
<evidence type="ECO:0000256" key="3">
    <source>
        <dbReference type="ARBA" id="ARBA00022490"/>
    </source>
</evidence>
<evidence type="ECO:0000256" key="7">
    <source>
        <dbReference type="ARBA" id="ARBA00022917"/>
    </source>
</evidence>
<dbReference type="Pfam" id="PF00587">
    <property type="entry name" value="tRNA-synt_2b"/>
    <property type="match status" value="1"/>
</dbReference>
<keyword evidence="7 10" id="KW-0648">Protein biosynthesis</keyword>
<organism evidence="12 13">
    <name type="scientific">Burkholderia ubonensis</name>
    <dbReference type="NCBI Taxonomy" id="101571"/>
    <lineage>
        <taxon>Bacteria</taxon>
        <taxon>Pseudomonadati</taxon>
        <taxon>Pseudomonadota</taxon>
        <taxon>Betaproteobacteria</taxon>
        <taxon>Burkholderiales</taxon>
        <taxon>Burkholderiaceae</taxon>
        <taxon>Burkholderia</taxon>
        <taxon>Burkholderia cepacia complex</taxon>
    </lineage>
</organism>
<reference evidence="12 13" key="1">
    <citation type="submission" date="2015-11" db="EMBL/GenBank/DDBJ databases">
        <title>Expanding the genomic diversity of Burkholderia species for the development of highly accurate diagnostics.</title>
        <authorList>
            <person name="Sahl J."/>
            <person name="Keim P."/>
            <person name="Wagner D."/>
        </authorList>
    </citation>
    <scope>NUCLEOTIDE SEQUENCE [LARGE SCALE GENOMIC DNA]</scope>
    <source>
        <strain evidence="12 13">MSMB2167WGS</strain>
    </source>
</reference>
<dbReference type="EMBL" id="LPIX01000067">
    <property type="protein sequence ID" value="KWE00450.1"/>
    <property type="molecule type" value="Genomic_DNA"/>
</dbReference>
<dbReference type="CDD" id="cd00861">
    <property type="entry name" value="ProRS_anticodon_short"/>
    <property type="match status" value="1"/>
</dbReference>
<dbReference type="GO" id="GO:0004827">
    <property type="term" value="F:proline-tRNA ligase activity"/>
    <property type="evidence" value="ECO:0007669"/>
    <property type="project" value="UniProtKB-UniRule"/>
</dbReference>
<dbReference type="InterPro" id="IPR045864">
    <property type="entry name" value="aa-tRNA-synth_II/BPL/LPL"/>
</dbReference>
<dbReference type="PANTHER" id="PTHR42753:SF2">
    <property type="entry name" value="PROLINE--TRNA LIGASE"/>
    <property type="match status" value="1"/>
</dbReference>
<keyword evidence="5 10" id="KW-0547">Nucleotide-binding</keyword>
<dbReference type="Pfam" id="PF03129">
    <property type="entry name" value="HGTP_anticodon"/>
    <property type="match status" value="1"/>
</dbReference>
<dbReference type="SUPFAM" id="SSF55681">
    <property type="entry name" value="Class II aaRS and biotin synthetases"/>
    <property type="match status" value="1"/>
</dbReference>
<evidence type="ECO:0000256" key="2">
    <source>
        <dbReference type="ARBA" id="ARBA00011738"/>
    </source>
</evidence>
<comment type="subcellular location">
    <subcellularLocation>
        <location evidence="1 10">Cytoplasm</location>
    </subcellularLocation>
</comment>
<feature type="domain" description="Aminoacyl-transfer RNA synthetases class-II family profile" evidence="11">
    <location>
        <begin position="33"/>
        <end position="470"/>
    </location>
</feature>
<dbReference type="CDD" id="cd00779">
    <property type="entry name" value="ProRS_core_prok"/>
    <property type="match status" value="1"/>
</dbReference>
<dbReference type="InterPro" id="IPR036754">
    <property type="entry name" value="YbaK/aa-tRNA-synt-asso_dom_sf"/>
</dbReference>
<dbReference type="InterPro" id="IPR004500">
    <property type="entry name" value="Pro-tRNA-synth_IIa_bac-type"/>
</dbReference>
<dbReference type="Gene3D" id="3.30.930.10">
    <property type="entry name" value="Bira Bifunctional Protein, Domain 2"/>
    <property type="match status" value="2"/>
</dbReference>
<name>A0A108EYD3_9BURK</name>
<comment type="function">
    <text evidence="10">Catalyzes the attachment of proline to tRNA(Pro) in a two-step reaction: proline is first activated by ATP to form Pro-AMP and then transferred to the acceptor end of tRNA(Pro). As ProRS can inadvertently accommodate and process non-cognate amino acids such as alanine and cysteine, to avoid such errors it has two additional distinct editing activities against alanine. One activity is designated as 'pretransfer' editing and involves the tRNA(Pro)-independent hydrolysis of activated Ala-AMP. The other activity is designated 'posttransfer' editing and involves deacylation of mischarged Ala-tRNA(Pro). The misacylated Cys-tRNA(Pro) is not edited by ProRS.</text>
</comment>
<proteinExistence type="inferred from homology"/>
<dbReference type="GO" id="GO:0006433">
    <property type="term" value="P:prolyl-tRNA aminoacylation"/>
    <property type="evidence" value="ECO:0007669"/>
    <property type="project" value="UniProtKB-UniRule"/>
</dbReference>
<dbReference type="PROSITE" id="PS50862">
    <property type="entry name" value="AA_TRNA_LIGASE_II"/>
    <property type="match status" value="1"/>
</dbReference>
<comment type="subunit">
    <text evidence="2 10">Homodimer.</text>
</comment>
<dbReference type="HAMAP" id="MF_01569">
    <property type="entry name" value="Pro_tRNA_synth_type1"/>
    <property type="match status" value="1"/>
</dbReference>
<gene>
    <name evidence="10" type="primary">proS</name>
    <name evidence="12" type="ORF">WL73_18290</name>
</gene>
<dbReference type="InterPro" id="IPR004154">
    <property type="entry name" value="Anticodon-bd"/>
</dbReference>
<dbReference type="NCBIfam" id="NF006625">
    <property type="entry name" value="PRK09194.1"/>
    <property type="match status" value="1"/>
</dbReference>
<sequence>MKASRFFIGTLKEAPADAEIVSHKLMVRAGMIRRVAGGIYNYLPIGLRSIRKVEAIVREEMNRAGAIELLMPAVQPAELWQESGRWEQYGPELLRFKDRKDNEFVIGPTHEEVITDIARNQIKSYRQMPVNFYQIQTKFRDEIRPRFGVMRGREFIMKDAYSFDKDADGLAESYRKMYDAYVRIFTRLGLEFRPVAADSGSIGGNFSHEFHVIADTGEDAIAYCPSSDFAANIEAAEALPLIAERAAAAEPMAKVATPGKAKCEAVAELMGIPLARTIKSIVLATDNEGAEPTIWLLMLRGDHDLNEIKASKLPGLSNHRFATEQEIVEWFGTPPGYLGPIGTKKPVKVIADRTVANMSDFVVGANEVDYHIAGVNWGRDLPEPEVADIRNVQKGDPSPDGKGVIDICRGIEVGHVFQLGTKYSEAMGATFIDESGKPQPMLMGCYGVGITRILGAAIEQNFDDRGIIWPESIAPFEVVLCPMGYDRSDAVREATDKLYAELAAAGIDVILDDRGERPGVMFADWELIGVPHRLVIGERGLKEGKLEYQGRRDAEATLLPADTAAATVVEKVRAALAR</sequence>
<dbReference type="OrthoDB" id="9809052at2"/>
<comment type="similarity">
    <text evidence="10">Belongs to the class-II aminoacyl-tRNA synthetase family. ProS type 1 subfamily.</text>
</comment>
<dbReference type="InterPro" id="IPR002316">
    <property type="entry name" value="Pro-tRNA-ligase_IIa"/>
</dbReference>
<evidence type="ECO:0000313" key="13">
    <source>
        <dbReference type="Proteomes" id="UP000062998"/>
    </source>
</evidence>
<dbReference type="InterPro" id="IPR044140">
    <property type="entry name" value="ProRS_anticodon_short"/>
</dbReference>
<comment type="caution">
    <text evidence="12">The sequence shown here is derived from an EMBL/GenBank/DDBJ whole genome shotgun (WGS) entry which is preliminary data.</text>
</comment>
<dbReference type="GO" id="GO:0002161">
    <property type="term" value="F:aminoacyl-tRNA deacylase activity"/>
    <property type="evidence" value="ECO:0007669"/>
    <property type="project" value="InterPro"/>
</dbReference>
<comment type="catalytic activity">
    <reaction evidence="9 10">
        <text>tRNA(Pro) + L-proline + ATP = L-prolyl-tRNA(Pro) + AMP + diphosphate</text>
        <dbReference type="Rhea" id="RHEA:14305"/>
        <dbReference type="Rhea" id="RHEA-COMP:9700"/>
        <dbReference type="Rhea" id="RHEA-COMP:9702"/>
        <dbReference type="ChEBI" id="CHEBI:30616"/>
        <dbReference type="ChEBI" id="CHEBI:33019"/>
        <dbReference type="ChEBI" id="CHEBI:60039"/>
        <dbReference type="ChEBI" id="CHEBI:78442"/>
        <dbReference type="ChEBI" id="CHEBI:78532"/>
        <dbReference type="ChEBI" id="CHEBI:456215"/>
        <dbReference type="EC" id="6.1.1.15"/>
    </reaction>
</comment>
<dbReference type="GO" id="GO:0005524">
    <property type="term" value="F:ATP binding"/>
    <property type="evidence" value="ECO:0007669"/>
    <property type="project" value="UniProtKB-UniRule"/>
</dbReference>
<evidence type="ECO:0000256" key="4">
    <source>
        <dbReference type="ARBA" id="ARBA00022598"/>
    </source>
</evidence>
<dbReference type="FunFam" id="3.30.930.10:FF:000097">
    <property type="entry name" value="Proline--tRNA ligase"/>
    <property type="match status" value="1"/>
</dbReference>
<dbReference type="InterPro" id="IPR050062">
    <property type="entry name" value="Pro-tRNA_synthetase"/>
</dbReference>
<evidence type="ECO:0000259" key="11">
    <source>
        <dbReference type="PROSITE" id="PS50862"/>
    </source>
</evidence>
<dbReference type="InterPro" id="IPR007214">
    <property type="entry name" value="YbaK/aa-tRNA-synth-assoc-dom"/>
</dbReference>
<dbReference type="Proteomes" id="UP000062998">
    <property type="component" value="Unassembled WGS sequence"/>
</dbReference>
<dbReference type="FunFam" id="3.30.930.10:FF:000012">
    <property type="entry name" value="Proline--tRNA ligase"/>
    <property type="match status" value="1"/>
</dbReference>
<dbReference type="InterPro" id="IPR002314">
    <property type="entry name" value="aa-tRNA-synt_IIb"/>
</dbReference>
<dbReference type="SUPFAM" id="SSF52954">
    <property type="entry name" value="Class II aaRS ABD-related"/>
    <property type="match status" value="1"/>
</dbReference>
<evidence type="ECO:0000256" key="1">
    <source>
        <dbReference type="ARBA" id="ARBA00004496"/>
    </source>
</evidence>
<evidence type="ECO:0000256" key="9">
    <source>
        <dbReference type="ARBA" id="ARBA00047671"/>
    </source>
</evidence>
<dbReference type="PANTHER" id="PTHR42753">
    <property type="entry name" value="MITOCHONDRIAL RIBOSOME PROTEIN L39/PROLYL-TRNA LIGASE FAMILY MEMBER"/>
    <property type="match status" value="1"/>
</dbReference>
<dbReference type="AlphaFoldDB" id="A0A108EYD3"/>
<dbReference type="Pfam" id="PF04073">
    <property type="entry name" value="tRNA_edit"/>
    <property type="match status" value="1"/>
</dbReference>
<evidence type="ECO:0000256" key="10">
    <source>
        <dbReference type="HAMAP-Rule" id="MF_01569"/>
    </source>
</evidence>
<evidence type="ECO:0000256" key="8">
    <source>
        <dbReference type="ARBA" id="ARBA00023146"/>
    </source>
</evidence>
<dbReference type="SUPFAM" id="SSF55826">
    <property type="entry name" value="YbaK/ProRS associated domain"/>
    <property type="match status" value="1"/>
</dbReference>
<accession>A0A108EYD3</accession>
<dbReference type="GO" id="GO:0005829">
    <property type="term" value="C:cytosol"/>
    <property type="evidence" value="ECO:0007669"/>
    <property type="project" value="TreeGrafter"/>
</dbReference>
<dbReference type="Gene3D" id="3.90.960.10">
    <property type="entry name" value="YbaK/aminoacyl-tRNA synthetase-associated domain"/>
    <property type="match status" value="1"/>
</dbReference>
<dbReference type="Gene3D" id="3.40.50.800">
    <property type="entry name" value="Anticodon-binding domain"/>
    <property type="match status" value="1"/>
</dbReference>
<keyword evidence="3 10" id="KW-0963">Cytoplasm</keyword>
<evidence type="ECO:0000313" key="12">
    <source>
        <dbReference type="EMBL" id="KWE00450.1"/>
    </source>
</evidence>
<dbReference type="EC" id="6.1.1.15" evidence="10"/>
<dbReference type="InterPro" id="IPR036621">
    <property type="entry name" value="Anticodon-bd_dom_sf"/>
</dbReference>
<keyword evidence="6 10" id="KW-0067">ATP-binding</keyword>
<dbReference type="InterPro" id="IPR023717">
    <property type="entry name" value="Pro-tRNA-Synthase_IIa_type1"/>
</dbReference>
<keyword evidence="8 10" id="KW-0030">Aminoacyl-tRNA synthetase</keyword>
<dbReference type="RefSeq" id="WP_059969483.1">
    <property type="nucleotide sequence ID" value="NZ_CP013463.1"/>
</dbReference>
<dbReference type="PIRSF" id="PIRSF001535">
    <property type="entry name" value="ProRS_1"/>
    <property type="match status" value="1"/>
</dbReference>
<dbReference type="CDD" id="cd04334">
    <property type="entry name" value="ProRS-INS"/>
    <property type="match status" value="1"/>
</dbReference>
<dbReference type="NCBIfam" id="TIGR00409">
    <property type="entry name" value="proS_fam_II"/>
    <property type="match status" value="1"/>
</dbReference>
<keyword evidence="4 10" id="KW-0436">Ligase</keyword>
<dbReference type="InterPro" id="IPR006195">
    <property type="entry name" value="aa-tRNA-synth_II"/>
</dbReference>
<comment type="domain">
    <text evidence="10">Consists of three domains: the N-terminal catalytic domain, the editing domain and the C-terminal anticodon-binding domain.</text>
</comment>
<protein>
    <recommendedName>
        <fullName evidence="10">Proline--tRNA ligase</fullName>
        <ecNumber evidence="10">6.1.1.15</ecNumber>
    </recommendedName>
    <alternativeName>
        <fullName evidence="10">Prolyl-tRNA synthetase</fullName>
        <shortName evidence="10">ProRS</shortName>
    </alternativeName>
</protein>
<dbReference type="PRINTS" id="PR01046">
    <property type="entry name" value="TRNASYNTHPRO"/>
</dbReference>